<name>A0A1R1AV88_PAELA</name>
<dbReference type="Pfam" id="PF05193">
    <property type="entry name" value="Peptidase_M16_C"/>
    <property type="match status" value="1"/>
</dbReference>
<dbReference type="GO" id="GO:0046872">
    <property type="term" value="F:metal ion binding"/>
    <property type="evidence" value="ECO:0007669"/>
    <property type="project" value="InterPro"/>
</dbReference>
<evidence type="ECO:0000259" key="1">
    <source>
        <dbReference type="Pfam" id="PF05193"/>
    </source>
</evidence>
<dbReference type="InterPro" id="IPR011249">
    <property type="entry name" value="Metalloenz_LuxS/M16"/>
</dbReference>
<dbReference type="Gene3D" id="3.30.830.10">
    <property type="entry name" value="Metalloenzyme, LuxS/M16 peptidase-like"/>
    <property type="match status" value="2"/>
</dbReference>
<dbReference type="InterPro" id="IPR007863">
    <property type="entry name" value="Peptidase_M16_C"/>
</dbReference>
<feature type="domain" description="Peptidase M16 C-terminal" evidence="1">
    <location>
        <begin position="185"/>
        <end position="358"/>
    </location>
</feature>
<dbReference type="InterPro" id="IPR050361">
    <property type="entry name" value="MPP/UQCRC_Complex"/>
</dbReference>
<gene>
    <name evidence="2" type="ORF">BK123_24210</name>
</gene>
<dbReference type="OrthoDB" id="9762085at2"/>
<reference evidence="2 3" key="1">
    <citation type="submission" date="2016-11" db="EMBL/GenBank/DDBJ databases">
        <title>Paenibacillus species isolates.</title>
        <authorList>
            <person name="Beno S.M."/>
        </authorList>
    </citation>
    <scope>NUCLEOTIDE SEQUENCE [LARGE SCALE GENOMIC DNA]</scope>
    <source>
        <strain evidence="2 3">FSL F4-0100</strain>
    </source>
</reference>
<accession>A0A1R1AV88</accession>
<organism evidence="2 3">
    <name type="scientific">Paenibacillus lautus</name>
    <name type="common">Bacillus lautus</name>
    <dbReference type="NCBI Taxonomy" id="1401"/>
    <lineage>
        <taxon>Bacteria</taxon>
        <taxon>Bacillati</taxon>
        <taxon>Bacillota</taxon>
        <taxon>Bacilli</taxon>
        <taxon>Bacillales</taxon>
        <taxon>Paenibacillaceae</taxon>
        <taxon>Paenibacillus</taxon>
    </lineage>
</organism>
<proteinExistence type="predicted"/>
<dbReference type="RefSeq" id="WP_076324937.1">
    <property type="nucleotide sequence ID" value="NZ_MRTF01000009.1"/>
</dbReference>
<sequence>MTKTEFEHGMAGGIRIHVLPTNRFKTFAISLYAGSPLAEETVTSTALTPFVLRRGTVSYPETRAFREQLEQLYGAGFGFDVYKRGDYQIVHFRMDTINDSFVKSPESLLRSSFAFLGEAFTQPVLENGTFRKSYVQTERDTVRKKLESIVNDKIRYAAERCIEVMCKNEPYRLHPLGERKDLDGITPEGLYESYQNWLNESVLDLYVVGDTSLDEVKKLVEEHFKLNRTGSKDYVPSTTRTVASETQTVVEKLDINQGKLNMGLRSTITYGDDEYAAALMYNGILGSYPHSKLFVNVREKESLAYYASSRYDGHKGIATIQSGIEVQNFEKAVQIIRQQLDDMAKGAITDIEMTQTKAMIRNVIKEMQDSAFEMIAYDFNRTLSGRERTPDELLQQVEGITVDDVKQAAAAFSLDTIYFLKGQKEE</sequence>
<dbReference type="Proteomes" id="UP000187074">
    <property type="component" value="Unassembled WGS sequence"/>
</dbReference>
<dbReference type="PANTHER" id="PTHR11851">
    <property type="entry name" value="METALLOPROTEASE"/>
    <property type="match status" value="1"/>
</dbReference>
<comment type="caution">
    <text evidence="2">The sequence shown here is derived from an EMBL/GenBank/DDBJ whole genome shotgun (WGS) entry which is preliminary data.</text>
</comment>
<dbReference type="STRING" id="1401.BK123_24210"/>
<evidence type="ECO:0000313" key="3">
    <source>
        <dbReference type="Proteomes" id="UP000187074"/>
    </source>
</evidence>
<dbReference type="EMBL" id="MRTF01000009">
    <property type="protein sequence ID" value="OME89493.1"/>
    <property type="molecule type" value="Genomic_DNA"/>
</dbReference>
<dbReference type="SUPFAM" id="SSF63411">
    <property type="entry name" value="LuxS/MPP-like metallohydrolase"/>
    <property type="match status" value="2"/>
</dbReference>
<evidence type="ECO:0000313" key="2">
    <source>
        <dbReference type="EMBL" id="OME89493.1"/>
    </source>
</evidence>
<dbReference type="PANTHER" id="PTHR11851:SF186">
    <property type="entry name" value="INACTIVE METALLOPROTEASE YMFF-RELATED"/>
    <property type="match status" value="1"/>
</dbReference>
<dbReference type="NCBIfam" id="NF047422">
    <property type="entry name" value="YfmF_fam"/>
    <property type="match status" value="1"/>
</dbReference>
<protein>
    <submittedName>
        <fullName evidence="2">Peptidase M16</fullName>
    </submittedName>
</protein>
<dbReference type="AlphaFoldDB" id="A0A1R1AV88"/>